<organism evidence="2 3">
    <name type="scientific">Dichanthelium oligosanthes</name>
    <dbReference type="NCBI Taxonomy" id="888268"/>
    <lineage>
        <taxon>Eukaryota</taxon>
        <taxon>Viridiplantae</taxon>
        <taxon>Streptophyta</taxon>
        <taxon>Embryophyta</taxon>
        <taxon>Tracheophyta</taxon>
        <taxon>Spermatophyta</taxon>
        <taxon>Magnoliopsida</taxon>
        <taxon>Liliopsida</taxon>
        <taxon>Poales</taxon>
        <taxon>Poaceae</taxon>
        <taxon>PACMAD clade</taxon>
        <taxon>Panicoideae</taxon>
        <taxon>Panicodae</taxon>
        <taxon>Paniceae</taxon>
        <taxon>Dichantheliinae</taxon>
        <taxon>Dichanthelium</taxon>
    </lineage>
</organism>
<dbReference type="EMBL" id="LWDX02028365">
    <property type="protein sequence ID" value="OEL29146.1"/>
    <property type="molecule type" value="Genomic_DNA"/>
</dbReference>
<proteinExistence type="predicted"/>
<dbReference type="AlphaFoldDB" id="A0A1E5VVJ2"/>
<gene>
    <name evidence="2" type="ORF">BAE44_0009832</name>
</gene>
<sequence>LGRDDTQRINDSYSQIPKGQRPYTQTHKVKKGVQVQCTRSLSLSLPV</sequence>
<protein>
    <submittedName>
        <fullName evidence="2">Uncharacterized protein</fullName>
    </submittedName>
</protein>
<evidence type="ECO:0000313" key="2">
    <source>
        <dbReference type="EMBL" id="OEL29146.1"/>
    </source>
</evidence>
<reference evidence="2 3" key="1">
    <citation type="submission" date="2016-09" db="EMBL/GenBank/DDBJ databases">
        <title>The draft genome of Dichanthelium oligosanthes: A C3 panicoid grass species.</title>
        <authorList>
            <person name="Studer A.J."/>
            <person name="Schnable J.C."/>
            <person name="Brutnell T.P."/>
        </authorList>
    </citation>
    <scope>NUCLEOTIDE SEQUENCE [LARGE SCALE GENOMIC DNA]</scope>
    <source>
        <strain evidence="3">cv. Kellogg 1175</strain>
        <tissue evidence="2">Leaf</tissue>
    </source>
</reference>
<feature type="non-terminal residue" evidence="2">
    <location>
        <position position="1"/>
    </location>
</feature>
<feature type="compositionally biased region" description="Polar residues" evidence="1">
    <location>
        <begin position="9"/>
        <end position="26"/>
    </location>
</feature>
<accession>A0A1E5VVJ2</accession>
<keyword evidence="3" id="KW-1185">Reference proteome</keyword>
<evidence type="ECO:0000313" key="3">
    <source>
        <dbReference type="Proteomes" id="UP000095767"/>
    </source>
</evidence>
<name>A0A1E5VVJ2_9POAL</name>
<dbReference type="Proteomes" id="UP000095767">
    <property type="component" value="Unassembled WGS sequence"/>
</dbReference>
<comment type="caution">
    <text evidence="2">The sequence shown here is derived from an EMBL/GenBank/DDBJ whole genome shotgun (WGS) entry which is preliminary data.</text>
</comment>
<evidence type="ECO:0000256" key="1">
    <source>
        <dbReference type="SAM" id="MobiDB-lite"/>
    </source>
</evidence>
<feature type="region of interest" description="Disordered" evidence="1">
    <location>
        <begin position="1"/>
        <end position="31"/>
    </location>
</feature>